<dbReference type="InterPro" id="IPR043519">
    <property type="entry name" value="NT_sf"/>
</dbReference>
<dbReference type="InterPro" id="IPR007685">
    <property type="entry name" value="RelA_SpoT"/>
</dbReference>
<dbReference type="Proteomes" id="UP001444661">
    <property type="component" value="Unassembled WGS sequence"/>
</dbReference>
<protein>
    <recommendedName>
        <fullName evidence="1">RelA/SpoT domain-containing protein</fullName>
    </recommendedName>
</protein>
<dbReference type="EMBL" id="JAQQWK010000011">
    <property type="protein sequence ID" value="KAK8024262.1"/>
    <property type="molecule type" value="Genomic_DNA"/>
</dbReference>
<accession>A0ABR1S3H1</accession>
<evidence type="ECO:0000259" key="1">
    <source>
        <dbReference type="SMART" id="SM00954"/>
    </source>
</evidence>
<proteinExistence type="predicted"/>
<evidence type="ECO:0000313" key="3">
    <source>
        <dbReference type="Proteomes" id="UP001444661"/>
    </source>
</evidence>
<name>A0ABR1S3H1_9PEZI</name>
<organism evidence="2 3">
    <name type="scientific">Apiospora rasikravindrae</name>
    <dbReference type="NCBI Taxonomy" id="990691"/>
    <lineage>
        <taxon>Eukaryota</taxon>
        <taxon>Fungi</taxon>
        <taxon>Dikarya</taxon>
        <taxon>Ascomycota</taxon>
        <taxon>Pezizomycotina</taxon>
        <taxon>Sordariomycetes</taxon>
        <taxon>Xylariomycetidae</taxon>
        <taxon>Amphisphaeriales</taxon>
        <taxon>Apiosporaceae</taxon>
        <taxon>Apiospora</taxon>
    </lineage>
</organism>
<gene>
    <name evidence="2" type="ORF">PG993_012328</name>
</gene>
<keyword evidence="3" id="KW-1185">Reference proteome</keyword>
<feature type="domain" description="RelA/SpoT" evidence="1">
    <location>
        <begin position="97"/>
        <end position="253"/>
    </location>
</feature>
<dbReference type="PANTHER" id="PTHR41773:SF1">
    <property type="entry name" value="RELA_SPOT DOMAIN-CONTAINING PROTEIN"/>
    <property type="match status" value="1"/>
</dbReference>
<dbReference type="SUPFAM" id="SSF81301">
    <property type="entry name" value="Nucleotidyltransferase"/>
    <property type="match status" value="1"/>
</dbReference>
<dbReference type="Pfam" id="PF04607">
    <property type="entry name" value="RelA_SpoT"/>
    <property type="match status" value="1"/>
</dbReference>
<reference evidence="2 3" key="1">
    <citation type="submission" date="2023-01" db="EMBL/GenBank/DDBJ databases">
        <title>Analysis of 21 Apiospora genomes using comparative genomics revels a genus with tremendous synthesis potential of carbohydrate active enzymes and secondary metabolites.</title>
        <authorList>
            <person name="Sorensen T."/>
        </authorList>
    </citation>
    <scope>NUCLEOTIDE SEQUENCE [LARGE SCALE GENOMIC DNA]</scope>
    <source>
        <strain evidence="2 3">CBS 33761</strain>
    </source>
</reference>
<dbReference type="Gene3D" id="3.30.460.10">
    <property type="entry name" value="Beta Polymerase, domain 2"/>
    <property type="match status" value="1"/>
</dbReference>
<sequence>MPVSDKLDESMLAEFRATYRDNVSVIEHHVNRILHILSHDKTGLRSRQIMHKPITSRMKALDSAVGSLKRRYKIRLQHATLKDRLEGHGESWTEYWTRRHQVHRIDDVGTFTGVDQMYEALHDIGGIRICVYFPSDAEKVVAFLREHSEIEVERVVLWGQGVAPEIQQLEQLLVNLGTGRNRGNGDPEPNQPKYIVKESPNYRATHVVVRHVGSSRDQPRKRSEVVEIQIANVMMDLCAQLDHDIVYKPGATATEEEEEEEDRFVLGRVLNTFSSISKAGESALEQLEKYRAYKAEQRSKEQRRPAENAYEFGSFLFSACKAKSINLSAISHFRTGAWKHLHHLFDVLRATDEHHRLKLHTLLESFLNRNGESNGAISCNLPVYLLRDIYELAEKPLSIQNVSVADALHVRALAMQAVRCLNLACYLGIEQGFMAAIEKSLPPMAQRPSLIDVLDVVHPHHPRLNTLKQESITNFCRAAIDRGGLDVDPCKHLLKSTLFELPILLSEIGYTGVEARPQTSYGDEGLFIVPRILCQLLLDNERIHWIPELLDGAHRLIRIESAIKRTQQNKTDVADWNVPHYEFDAKRHPRPYSGYFAPRTPDPRDKLPAWVYVGSRPHGRLEWDVKRTDPRDREPSPEIVLHHKTPNDEFQELIKAIERMEPGGQLTHVANHTTETKGKIAEFCLALSSGRFCLLLCQDKFILKREERRAKL</sequence>
<comment type="caution">
    <text evidence="2">The sequence shown here is derived from an EMBL/GenBank/DDBJ whole genome shotgun (WGS) entry which is preliminary data.</text>
</comment>
<dbReference type="PANTHER" id="PTHR41773">
    <property type="entry name" value="GTP PYROPHOSPHATASE-RELATED"/>
    <property type="match status" value="1"/>
</dbReference>
<evidence type="ECO:0000313" key="2">
    <source>
        <dbReference type="EMBL" id="KAK8024262.1"/>
    </source>
</evidence>
<dbReference type="SMART" id="SM00954">
    <property type="entry name" value="RelA_SpoT"/>
    <property type="match status" value="1"/>
</dbReference>